<dbReference type="CDD" id="cd00067">
    <property type="entry name" value="GAL4"/>
    <property type="match status" value="1"/>
</dbReference>
<feature type="compositionally biased region" description="Low complexity" evidence="6">
    <location>
        <begin position="204"/>
        <end position="226"/>
    </location>
</feature>
<feature type="compositionally biased region" description="Low complexity" evidence="6">
    <location>
        <begin position="19"/>
        <end position="34"/>
    </location>
</feature>
<dbReference type="Gene3D" id="4.10.240.10">
    <property type="entry name" value="Zn(2)-C6 fungal-type DNA-binding domain"/>
    <property type="match status" value="1"/>
</dbReference>
<dbReference type="GO" id="GO:0005634">
    <property type="term" value="C:nucleus"/>
    <property type="evidence" value="ECO:0007669"/>
    <property type="project" value="UniProtKB-SubCell"/>
</dbReference>
<feature type="region of interest" description="Disordered" evidence="6">
    <location>
        <begin position="111"/>
        <end position="231"/>
    </location>
</feature>
<feature type="compositionally biased region" description="Low complexity" evidence="6">
    <location>
        <begin position="145"/>
        <end position="181"/>
    </location>
</feature>
<dbReference type="InterPro" id="IPR001138">
    <property type="entry name" value="Zn2Cys6_DnaBD"/>
</dbReference>
<dbReference type="InterPro" id="IPR036864">
    <property type="entry name" value="Zn2-C6_fun-type_DNA-bd_sf"/>
</dbReference>
<dbReference type="eggNOG" id="ENOG502SSDN">
    <property type="taxonomic scope" value="Eukaryota"/>
</dbReference>
<dbReference type="EMBL" id="GL629735">
    <property type="protein sequence ID" value="EFX05985.1"/>
    <property type="molecule type" value="Genomic_DNA"/>
</dbReference>
<dbReference type="HOGENOM" id="CLU_006524_4_0_1"/>
<proteinExistence type="predicted"/>
<feature type="domain" description="Zn(2)-C6 fungal-type" evidence="7">
    <location>
        <begin position="43"/>
        <end position="77"/>
    </location>
</feature>
<reference evidence="8 9" key="1">
    <citation type="journal article" date="2011" name="Proc. Natl. Acad. Sci. U.S.A.">
        <title>Genome and transcriptome analyses of the mountain pine beetle-fungal symbiont Grosmannia clavigera, a lodgepole pine pathogen.</title>
        <authorList>
            <person name="DiGuistini S."/>
            <person name="Wang Y."/>
            <person name="Liao N.Y."/>
            <person name="Taylor G."/>
            <person name="Tanguay P."/>
            <person name="Feau N."/>
            <person name="Henrissat B."/>
            <person name="Chan S.K."/>
            <person name="Hesse-Orce U."/>
            <person name="Alamouti S.M."/>
            <person name="Tsui C.K.M."/>
            <person name="Docking R.T."/>
            <person name="Levasseur A."/>
            <person name="Haridas S."/>
            <person name="Robertson G."/>
            <person name="Birol I."/>
            <person name="Holt R.A."/>
            <person name="Marra M.A."/>
            <person name="Hamelin R.C."/>
            <person name="Hirst M."/>
            <person name="Jones S.J.M."/>
            <person name="Bohlmann J."/>
            <person name="Breuil C."/>
        </authorList>
    </citation>
    <scope>NUCLEOTIDE SEQUENCE [LARGE SCALE GENOMIC DNA]</scope>
    <source>
        <strain evidence="9">kw1407 / UAMH 11150</strain>
    </source>
</reference>
<organism evidence="9">
    <name type="scientific">Grosmannia clavigera (strain kw1407 / UAMH 11150)</name>
    <name type="common">Blue stain fungus</name>
    <name type="synonym">Graphiocladiella clavigera</name>
    <dbReference type="NCBI Taxonomy" id="655863"/>
    <lineage>
        <taxon>Eukaryota</taxon>
        <taxon>Fungi</taxon>
        <taxon>Dikarya</taxon>
        <taxon>Ascomycota</taxon>
        <taxon>Pezizomycotina</taxon>
        <taxon>Sordariomycetes</taxon>
        <taxon>Sordariomycetidae</taxon>
        <taxon>Ophiostomatales</taxon>
        <taxon>Ophiostomataceae</taxon>
        <taxon>Leptographium</taxon>
    </lineage>
</organism>
<comment type="subcellular location">
    <subcellularLocation>
        <location evidence="1">Nucleus</location>
    </subcellularLocation>
</comment>
<name>F0XAR5_GROCL</name>
<dbReference type="PROSITE" id="PS50048">
    <property type="entry name" value="ZN2_CY6_FUNGAL_2"/>
    <property type="match status" value="1"/>
</dbReference>
<evidence type="ECO:0000256" key="1">
    <source>
        <dbReference type="ARBA" id="ARBA00004123"/>
    </source>
</evidence>
<evidence type="ECO:0000259" key="7">
    <source>
        <dbReference type="PROSITE" id="PS50048"/>
    </source>
</evidence>
<feature type="compositionally biased region" description="Low complexity" evidence="6">
    <location>
        <begin position="117"/>
        <end position="132"/>
    </location>
</feature>
<feature type="region of interest" description="Disordered" evidence="6">
    <location>
        <begin position="1"/>
        <end position="35"/>
    </location>
</feature>
<keyword evidence="4" id="KW-0804">Transcription</keyword>
<dbReference type="GeneID" id="25977223"/>
<dbReference type="GO" id="GO:0000976">
    <property type="term" value="F:transcription cis-regulatory region binding"/>
    <property type="evidence" value="ECO:0007669"/>
    <property type="project" value="TreeGrafter"/>
</dbReference>
<keyword evidence="5" id="KW-0539">Nucleus</keyword>
<evidence type="ECO:0000256" key="4">
    <source>
        <dbReference type="ARBA" id="ARBA00023163"/>
    </source>
</evidence>
<dbReference type="STRING" id="655863.F0XAR5"/>
<dbReference type="InterPro" id="IPR051089">
    <property type="entry name" value="prtT"/>
</dbReference>
<feature type="compositionally biased region" description="Polar residues" evidence="6">
    <location>
        <begin position="182"/>
        <end position="203"/>
    </location>
</feature>
<evidence type="ECO:0000256" key="2">
    <source>
        <dbReference type="ARBA" id="ARBA00023015"/>
    </source>
</evidence>
<gene>
    <name evidence="8" type="ORF">CMQ_4054</name>
</gene>
<dbReference type="OrthoDB" id="5217604at2759"/>
<dbReference type="RefSeq" id="XP_014175467.1">
    <property type="nucleotide sequence ID" value="XM_014319992.1"/>
</dbReference>
<dbReference type="PANTHER" id="PTHR31845:SF10">
    <property type="entry name" value="ZN(II)2CYS6 TRANSCRIPTION FACTOR (EUROFUNG)"/>
    <property type="match status" value="1"/>
</dbReference>
<keyword evidence="2" id="KW-0805">Transcription regulation</keyword>
<dbReference type="SUPFAM" id="SSF57701">
    <property type="entry name" value="Zn2/Cys6 DNA-binding domain"/>
    <property type="match status" value="1"/>
</dbReference>
<sequence length="807" mass="89117">MSIAPSSSVERSPRAKPRPAAMTVAASAASTPAADIPRFRPRACARCSTSKLKCNWVSEPGEAPCERCAKSKTQCVLPSLKPRGPRRGNPTRVGQLEQKIDGIMSLLTASQQIQKGSSPSAQPQPRAPSTPSDDPDVRDPHIVGPALSSPHSPESSLPQYDSTATQPLTPSTPAASATTPSMSRDSMSAITAGGPQSTPSCSHQQHLLQQQQRQLQQQQQQQQQQQPLPPASLVRVPPLEHVEIVPGLKITFHDAEIALADYRRLYSPYFPFVPLAYNVPAHELYHTQPLLFRILVQVVLPQSPQMQRDTRRWIREQLAHHIVVQEEKHIGLLQAILVHLGWIDLAYYMEPNTTPVLQLAIGLVVDLGLQRAPTMMRLMPANFVNDAVNTLKGKSFGPKEHSLDEMLLFRRTQALPFSTYLDHCCRVLLDAHEHESDAFLVVIVRLQQIAHRIYVVLPNPDSDPRLASGGCAAMFMSIAVLRRDLDALIHSQPMEVKNNFFLRTNYHAIVSRLYEPAIYMRASGRTPANTIDPADAAERTACLWNCLQALRDFFEAQASIPIDILGRLPFSAATHLAFAVATSMRLLFLLDDPDWDVVRARRSLDFVAITLRLEEHFQAAEDFEDAPANTQGLGRKKRYLSDDNRAVLAIFRDKMRWIRLWYASRLPMEQRGMTDAAATSTATGTATPMSAAGTSDVAGVPSLLPMPSFLPPRPHTGQQQGSFMDVDGLGAVSSSDEYDLMFWQSIFTHLDPLWLIMATLLNWYHIPQNSSTLESSGVPPVCSKLCRSAVGEIVLRLENGSGGSGSD</sequence>
<dbReference type="GO" id="GO:0000981">
    <property type="term" value="F:DNA-binding transcription factor activity, RNA polymerase II-specific"/>
    <property type="evidence" value="ECO:0007669"/>
    <property type="project" value="InterPro"/>
</dbReference>
<dbReference type="PROSITE" id="PS00463">
    <property type="entry name" value="ZN2_CY6_FUNGAL_1"/>
    <property type="match status" value="1"/>
</dbReference>
<protein>
    <submittedName>
        <fullName evidence="8">Fungal transcriptional regulatory protein</fullName>
    </submittedName>
</protein>
<dbReference type="Proteomes" id="UP000007796">
    <property type="component" value="Unassembled WGS sequence"/>
</dbReference>
<accession>F0XAR5</accession>
<evidence type="ECO:0000256" key="5">
    <source>
        <dbReference type="ARBA" id="ARBA00023242"/>
    </source>
</evidence>
<keyword evidence="3" id="KW-0238">DNA-binding</keyword>
<evidence type="ECO:0000313" key="8">
    <source>
        <dbReference type="EMBL" id="EFX05985.1"/>
    </source>
</evidence>
<dbReference type="InParanoid" id="F0XAR5"/>
<keyword evidence="9" id="KW-1185">Reference proteome</keyword>
<evidence type="ECO:0000313" key="9">
    <source>
        <dbReference type="Proteomes" id="UP000007796"/>
    </source>
</evidence>
<dbReference type="PANTHER" id="PTHR31845">
    <property type="entry name" value="FINGER DOMAIN PROTEIN, PUTATIVE-RELATED"/>
    <property type="match status" value="1"/>
</dbReference>
<feature type="compositionally biased region" description="Polar residues" evidence="6">
    <location>
        <begin position="1"/>
        <end position="10"/>
    </location>
</feature>
<dbReference type="CDD" id="cd12148">
    <property type="entry name" value="fungal_TF_MHR"/>
    <property type="match status" value="1"/>
</dbReference>
<dbReference type="GO" id="GO:0008270">
    <property type="term" value="F:zinc ion binding"/>
    <property type="evidence" value="ECO:0007669"/>
    <property type="project" value="InterPro"/>
</dbReference>
<dbReference type="Pfam" id="PF00172">
    <property type="entry name" value="Zn_clus"/>
    <property type="match status" value="1"/>
</dbReference>
<evidence type="ECO:0000256" key="3">
    <source>
        <dbReference type="ARBA" id="ARBA00023125"/>
    </source>
</evidence>
<dbReference type="AlphaFoldDB" id="F0XAR5"/>
<evidence type="ECO:0000256" key="6">
    <source>
        <dbReference type="SAM" id="MobiDB-lite"/>
    </source>
</evidence>